<reference evidence="2" key="1">
    <citation type="submission" date="2016-10" db="EMBL/GenBank/DDBJ databases">
        <authorList>
            <person name="Varghese N."/>
            <person name="Submissions S."/>
        </authorList>
    </citation>
    <scope>NUCLEOTIDE SEQUENCE [LARGE SCALE GENOMIC DNA]</scope>
    <source>
        <strain evidence="2">SP</strain>
    </source>
</reference>
<accession>A0A1H3T0R3</accession>
<dbReference type="Proteomes" id="UP000198935">
    <property type="component" value="Unassembled WGS sequence"/>
</dbReference>
<evidence type="ECO:0000313" key="1">
    <source>
        <dbReference type="EMBL" id="SDZ43421.1"/>
    </source>
</evidence>
<organism evidence="1 2">
    <name type="scientific">Evansella caseinilytica</name>
    <dbReference type="NCBI Taxonomy" id="1503961"/>
    <lineage>
        <taxon>Bacteria</taxon>
        <taxon>Bacillati</taxon>
        <taxon>Bacillota</taxon>
        <taxon>Bacilli</taxon>
        <taxon>Bacillales</taxon>
        <taxon>Bacillaceae</taxon>
        <taxon>Evansella</taxon>
    </lineage>
</organism>
<dbReference type="OrthoDB" id="3268975at2"/>
<dbReference type="EMBL" id="FNPI01000012">
    <property type="protein sequence ID" value="SDZ43421.1"/>
    <property type="molecule type" value="Genomic_DNA"/>
</dbReference>
<gene>
    <name evidence="1" type="ORF">SAMN05421736_112155</name>
</gene>
<sequence length="440" mass="50122">MKALIYKQLKKTSGQFLLTIVVLALLITFIPMALSTLQFADRTVQLEINDFARGSYDLLVRPADASSELEEKIGIVEENYLGVGEGGISLAEWKDILDMEEVDTAAPVASLGYFTPSQLSFALPLIEDPVRYTATFHTTDGLQDYVIREDIAYSLPHPNSSVYGRDAVITEDQINVFSEHTQGFLLPLSYHPIVAVDPDEEKKLTGIDYYPIKATNLTHPMHDGEMMPVVNIKETEVPIKAEILIERLGLTEEESTEMIGDARKKLGVEDINQPLTSAPDDLLYLEFYRSLHDIESVDKTQYIYDFTNKIAAMNETRFYIDEDYNLLYEYEYDFDVHGESGAWGFITYYYVQNVFYRLSNINYQIEEGNIRVPMIAEHESGVPIYRELTEIQRQDIEDFENNTYFTTVGEISVSENENTLAASPLGIYNYEETTYQGKTV</sequence>
<name>A0A1H3T0R3_9BACI</name>
<evidence type="ECO:0000313" key="2">
    <source>
        <dbReference type="Proteomes" id="UP000198935"/>
    </source>
</evidence>
<keyword evidence="2" id="KW-1185">Reference proteome</keyword>
<proteinExistence type="predicted"/>
<dbReference type="AlphaFoldDB" id="A0A1H3T0R3"/>
<protein>
    <submittedName>
        <fullName evidence="1">Uncharacterized protein</fullName>
    </submittedName>
</protein>
<feature type="non-terminal residue" evidence="1">
    <location>
        <position position="440"/>
    </location>
</feature>